<dbReference type="EMBL" id="GGFJ01014934">
    <property type="protein sequence ID" value="MBW64075.1"/>
    <property type="molecule type" value="Transcribed_RNA"/>
</dbReference>
<feature type="signal peptide" evidence="1">
    <location>
        <begin position="1"/>
        <end position="19"/>
    </location>
</feature>
<feature type="chain" id="PRO_5014708058" evidence="1">
    <location>
        <begin position="20"/>
        <end position="66"/>
    </location>
</feature>
<name>A0A2M4CFS1_9DIPT</name>
<proteinExistence type="predicted"/>
<evidence type="ECO:0000256" key="1">
    <source>
        <dbReference type="SAM" id="SignalP"/>
    </source>
</evidence>
<organism evidence="2">
    <name type="scientific">Anopheles marajoara</name>
    <dbReference type="NCBI Taxonomy" id="58244"/>
    <lineage>
        <taxon>Eukaryota</taxon>
        <taxon>Metazoa</taxon>
        <taxon>Ecdysozoa</taxon>
        <taxon>Arthropoda</taxon>
        <taxon>Hexapoda</taxon>
        <taxon>Insecta</taxon>
        <taxon>Pterygota</taxon>
        <taxon>Neoptera</taxon>
        <taxon>Endopterygota</taxon>
        <taxon>Diptera</taxon>
        <taxon>Nematocera</taxon>
        <taxon>Culicoidea</taxon>
        <taxon>Culicidae</taxon>
        <taxon>Anophelinae</taxon>
        <taxon>Anopheles</taxon>
    </lineage>
</organism>
<reference evidence="2" key="1">
    <citation type="submission" date="2018-01" db="EMBL/GenBank/DDBJ databases">
        <title>An insight into the sialome of Amazonian anophelines.</title>
        <authorList>
            <person name="Ribeiro J.M."/>
            <person name="Scarpassa V."/>
            <person name="Calvo E."/>
        </authorList>
    </citation>
    <scope>NUCLEOTIDE SEQUENCE</scope>
    <source>
        <tissue evidence="2">Salivary glands</tissue>
    </source>
</reference>
<dbReference type="AlphaFoldDB" id="A0A2M4CFS1"/>
<accession>A0A2M4CFS1</accession>
<evidence type="ECO:0000313" key="2">
    <source>
        <dbReference type="EMBL" id="MBW64075.1"/>
    </source>
</evidence>
<protein>
    <submittedName>
        <fullName evidence="2">Putative secreted protein</fullName>
    </submittedName>
</protein>
<keyword evidence="1" id="KW-0732">Signal</keyword>
<sequence>MKSTLTAATAALMFRLAWLGSPGIKCCLSGGAFTRYPLPNGWLVCWLVPSYRVHHSLLFPFVRWEE</sequence>